<dbReference type="NCBIfam" id="NF033550">
    <property type="entry name" value="transpos_ISL3"/>
    <property type="match status" value="1"/>
</dbReference>
<dbReference type="InterPro" id="IPR047951">
    <property type="entry name" value="Transpos_ISL3"/>
</dbReference>
<protein>
    <recommendedName>
        <fullName evidence="1">Transposase IS204/IS1001/IS1096/IS1165 DDE domain-containing protein</fullName>
    </recommendedName>
</protein>
<dbReference type="Pfam" id="PF01610">
    <property type="entry name" value="DDE_Tnp_ISL3"/>
    <property type="match status" value="1"/>
</dbReference>
<dbReference type="EMBL" id="LWLV01000600">
    <property type="protein sequence ID" value="OTA41290.1"/>
    <property type="molecule type" value="Genomic_DNA"/>
</dbReference>
<name>A0A1Y2T4A7_SYMTR</name>
<evidence type="ECO:0000313" key="3">
    <source>
        <dbReference type="Proteomes" id="UP000194267"/>
    </source>
</evidence>
<dbReference type="InterPro" id="IPR002560">
    <property type="entry name" value="Transposase_DDE"/>
</dbReference>
<dbReference type="AlphaFoldDB" id="A0A1Y2T4A7"/>
<proteinExistence type="predicted"/>
<dbReference type="PANTHER" id="PTHR33498">
    <property type="entry name" value="TRANSPOSASE FOR INSERTION SEQUENCE ELEMENT IS1557"/>
    <property type="match status" value="1"/>
</dbReference>
<dbReference type="PANTHER" id="PTHR33498:SF1">
    <property type="entry name" value="TRANSPOSASE FOR INSERTION SEQUENCE ELEMENT IS1557"/>
    <property type="match status" value="1"/>
</dbReference>
<evidence type="ECO:0000313" key="2">
    <source>
        <dbReference type="EMBL" id="OTA41290.1"/>
    </source>
</evidence>
<feature type="domain" description="Transposase IS204/IS1001/IS1096/IS1165 DDE" evidence="1">
    <location>
        <begin position="12"/>
        <end position="245"/>
    </location>
</feature>
<evidence type="ECO:0000259" key="1">
    <source>
        <dbReference type="Pfam" id="PF01610"/>
    </source>
</evidence>
<reference evidence="3" key="1">
    <citation type="submission" date="2016-04" db="EMBL/GenBank/DDBJ databases">
        <authorList>
            <person name="Antunes L.P."/>
            <person name="Martins L.F."/>
            <person name="Pereira R.V."/>
            <person name="Thomas A.M."/>
            <person name="Barbosa D."/>
            <person name="Nascimento L."/>
            <person name="Silva G.M."/>
            <person name="Condomitti G.W."/>
            <person name="Digiampietri L.A."/>
            <person name="Lombardi K.C."/>
            <person name="Ramos P.L."/>
            <person name="Quaggio R.B."/>
            <person name="Oliveira J.C."/>
            <person name="Pascon R.C."/>
            <person name="Cruz J.B."/>
            <person name="Silva A.M."/>
            <person name="Setubal J.C."/>
        </authorList>
    </citation>
    <scope>NUCLEOTIDE SEQUENCE [LARGE SCALE GENOMIC DNA]</scope>
</reference>
<sequence>MQSRPQPKPKFLGVDEFAAKRGQVYNTVFVDLEERRILDVVETREKKPVREHLKQYEKSVQAVCIDLNEAFRQAVRQALPEAEIVADKFHVIRLANYALNAVRKRVRRQIKGDRTHPIFRSRSVLLRNFEDLSSSQRKRLSQLLALSPELRAAYAAKERLRRWYNTSTTENASHRLAQLISWLLASGVPELKHLATTFLRWQRELANYHRYRISNSITEGLNNKIKVIKRQAYGFRSFENFRRKILLAA</sequence>
<dbReference type="Proteomes" id="UP000194267">
    <property type="component" value="Unassembled WGS sequence"/>
</dbReference>
<accession>A0A1Y2T4A7</accession>
<comment type="caution">
    <text evidence="2">The sequence shown here is derived from an EMBL/GenBank/DDBJ whole genome shotgun (WGS) entry which is preliminary data.</text>
</comment>
<gene>
    <name evidence="2" type="ORF">A6D92_08100</name>
</gene>
<organism evidence="2 3">
    <name type="scientific">Symbiobacterium thermophilum</name>
    <dbReference type="NCBI Taxonomy" id="2734"/>
    <lineage>
        <taxon>Bacteria</taxon>
        <taxon>Bacillati</taxon>
        <taxon>Bacillota</taxon>
        <taxon>Clostridia</taxon>
        <taxon>Eubacteriales</taxon>
        <taxon>Symbiobacteriaceae</taxon>
        <taxon>Symbiobacterium</taxon>
    </lineage>
</organism>